<dbReference type="PANTHER" id="PTHR35527:SF2">
    <property type="entry name" value="HYDROLASE"/>
    <property type="match status" value="1"/>
</dbReference>
<dbReference type="Proteomes" id="UP000886750">
    <property type="component" value="Unassembled WGS sequence"/>
</dbReference>
<organism evidence="4 5">
    <name type="scientific">Candidatus Borkfalkia excrementigallinarum</name>
    <dbReference type="NCBI Taxonomy" id="2838506"/>
    <lineage>
        <taxon>Bacteria</taxon>
        <taxon>Bacillati</taxon>
        <taxon>Bacillota</taxon>
        <taxon>Clostridia</taxon>
        <taxon>Christensenellales</taxon>
        <taxon>Christensenellaceae</taxon>
        <taxon>Candidatus Borkfalkia</taxon>
    </lineage>
</organism>
<evidence type="ECO:0000259" key="3">
    <source>
        <dbReference type="Pfam" id="PF02275"/>
    </source>
</evidence>
<dbReference type="InterPro" id="IPR029132">
    <property type="entry name" value="CBAH/NAAA_C"/>
</dbReference>
<accession>A0A9D1ZVQ4</accession>
<dbReference type="InterPro" id="IPR029055">
    <property type="entry name" value="Ntn_hydrolases_N"/>
</dbReference>
<protein>
    <submittedName>
        <fullName evidence="4">Linear amide C-N hydrolase</fullName>
    </submittedName>
</protein>
<evidence type="ECO:0000313" key="4">
    <source>
        <dbReference type="EMBL" id="HIY96296.1"/>
    </source>
</evidence>
<keyword evidence="2 4" id="KW-0378">Hydrolase</keyword>
<dbReference type="GO" id="GO:0016787">
    <property type="term" value="F:hydrolase activity"/>
    <property type="evidence" value="ECO:0007669"/>
    <property type="project" value="UniProtKB-KW"/>
</dbReference>
<dbReference type="PANTHER" id="PTHR35527">
    <property type="entry name" value="CHOLOYLGLYCINE HYDROLASE"/>
    <property type="match status" value="1"/>
</dbReference>
<comment type="caution">
    <text evidence="4">The sequence shown here is derived from an EMBL/GenBank/DDBJ whole genome shotgun (WGS) entry which is preliminary data.</text>
</comment>
<dbReference type="AlphaFoldDB" id="A0A9D1ZVQ4"/>
<dbReference type="SUPFAM" id="SSF56235">
    <property type="entry name" value="N-terminal nucleophile aminohydrolases (Ntn hydrolases)"/>
    <property type="match status" value="1"/>
</dbReference>
<dbReference type="Pfam" id="PF02275">
    <property type="entry name" value="CBAH"/>
    <property type="match status" value="1"/>
</dbReference>
<proteinExistence type="inferred from homology"/>
<dbReference type="Gene3D" id="3.60.60.10">
    <property type="entry name" value="Penicillin V Acylase, Chain A"/>
    <property type="match status" value="1"/>
</dbReference>
<evidence type="ECO:0000256" key="2">
    <source>
        <dbReference type="ARBA" id="ARBA00022801"/>
    </source>
</evidence>
<dbReference type="InterPro" id="IPR052193">
    <property type="entry name" value="Peptidase_C59"/>
</dbReference>
<reference evidence="4" key="2">
    <citation type="submission" date="2021-04" db="EMBL/GenBank/DDBJ databases">
        <authorList>
            <person name="Gilroy R."/>
        </authorList>
    </citation>
    <scope>NUCLEOTIDE SEQUENCE</scope>
    <source>
        <strain evidence="4">1345</strain>
    </source>
</reference>
<sequence>MKRDVFSAGCSAMSWAGEDGKHYFGRNFDFNRLDRGSGVLFLPRGTEICALSREGERCEVFPARCAALGMGTLSIPGAPVLYDGVNEQGLAGGQLYYREMAHYEHAARAGAVPVQAGLALTYILSQCATVEEAAREFLGGLTLVNEPLFGAVPPLHWFFCDRTGESIVVEPDECGVRVHRNSLGVMTNSPSYGWHCQNLLNYVHIRDLDRDGFSMGGRKMPQCFSGSGALGMPGDFTSPSRFVRLSFLREYAVRGRTEEESVTRLFRLLSCAAFPLGMVRVSDFSDVTEHDENVLPYDYTVYSSAACLETLRYYWTSYENLRVQFADLRDLAGERAIKRIEIGARADFCRRSEGLQPSDR</sequence>
<evidence type="ECO:0000313" key="5">
    <source>
        <dbReference type="Proteomes" id="UP000886750"/>
    </source>
</evidence>
<comment type="similarity">
    <text evidence="1">Belongs to the peptidase C59 family.</text>
</comment>
<dbReference type="EMBL" id="DXCQ01000014">
    <property type="protein sequence ID" value="HIY96296.1"/>
    <property type="molecule type" value="Genomic_DNA"/>
</dbReference>
<evidence type="ECO:0000256" key="1">
    <source>
        <dbReference type="ARBA" id="ARBA00006625"/>
    </source>
</evidence>
<reference evidence="4" key="1">
    <citation type="journal article" date="2021" name="PeerJ">
        <title>Extensive microbial diversity within the chicken gut microbiome revealed by metagenomics and culture.</title>
        <authorList>
            <person name="Gilroy R."/>
            <person name="Ravi A."/>
            <person name="Getino M."/>
            <person name="Pursley I."/>
            <person name="Horton D.L."/>
            <person name="Alikhan N.F."/>
            <person name="Baker D."/>
            <person name="Gharbi K."/>
            <person name="Hall N."/>
            <person name="Watson M."/>
            <person name="Adriaenssens E.M."/>
            <person name="Foster-Nyarko E."/>
            <person name="Jarju S."/>
            <person name="Secka A."/>
            <person name="Antonio M."/>
            <person name="Oren A."/>
            <person name="Chaudhuri R.R."/>
            <person name="La Ragione R."/>
            <person name="Hildebrand F."/>
            <person name="Pallen M.J."/>
        </authorList>
    </citation>
    <scope>NUCLEOTIDE SEQUENCE</scope>
    <source>
        <strain evidence="4">1345</strain>
    </source>
</reference>
<gene>
    <name evidence="4" type="ORF">H9729_01265</name>
</gene>
<feature type="domain" description="Choloylglycine hydrolase/NAAA C-terminal" evidence="3">
    <location>
        <begin position="10"/>
        <end position="330"/>
    </location>
</feature>
<name>A0A9D1ZVQ4_9FIRM</name>